<evidence type="ECO:0008006" key="8">
    <source>
        <dbReference type="Google" id="ProtNLM"/>
    </source>
</evidence>
<feature type="transmembrane region" description="Helical" evidence="5">
    <location>
        <begin position="239"/>
        <end position="263"/>
    </location>
</feature>
<proteinExistence type="predicted"/>
<comment type="caution">
    <text evidence="6">The sequence shown here is derived from an EMBL/GenBank/DDBJ whole genome shotgun (WGS) entry which is preliminary data.</text>
</comment>
<evidence type="ECO:0000256" key="1">
    <source>
        <dbReference type="ARBA" id="ARBA00004141"/>
    </source>
</evidence>
<organism evidence="6 7">
    <name type="scientific">Venustampulla echinocandica</name>
    <dbReference type="NCBI Taxonomy" id="2656787"/>
    <lineage>
        <taxon>Eukaryota</taxon>
        <taxon>Fungi</taxon>
        <taxon>Dikarya</taxon>
        <taxon>Ascomycota</taxon>
        <taxon>Pezizomycotina</taxon>
        <taxon>Leotiomycetes</taxon>
        <taxon>Helotiales</taxon>
        <taxon>Pleuroascaceae</taxon>
        <taxon>Venustampulla</taxon>
    </lineage>
</organism>
<feature type="transmembrane region" description="Helical" evidence="5">
    <location>
        <begin position="122"/>
        <end position="144"/>
    </location>
</feature>
<evidence type="ECO:0000256" key="5">
    <source>
        <dbReference type="SAM" id="Phobius"/>
    </source>
</evidence>
<dbReference type="EMBL" id="NPIC01000001">
    <property type="protein sequence ID" value="RDL40271.1"/>
    <property type="molecule type" value="Genomic_DNA"/>
</dbReference>
<dbReference type="Proteomes" id="UP000254866">
    <property type="component" value="Unassembled WGS sequence"/>
</dbReference>
<evidence type="ECO:0000256" key="2">
    <source>
        <dbReference type="ARBA" id="ARBA00022692"/>
    </source>
</evidence>
<reference evidence="6 7" key="1">
    <citation type="journal article" date="2018" name="IMA Fungus">
        <title>IMA Genome-F 9: Draft genome sequence of Annulohypoxylon stygium, Aspergillus mulundensis, Berkeleyomyces basicola (syn. Thielaviopsis basicola), Ceratocystis smalleyi, two Cercospora beticola strains, Coleophoma cylindrospora, Fusarium fracticaudum, Phialophora cf. hyalina, and Morchella septimelata.</title>
        <authorList>
            <person name="Wingfield B.D."/>
            <person name="Bills G.F."/>
            <person name="Dong Y."/>
            <person name="Huang W."/>
            <person name="Nel W.J."/>
            <person name="Swalarsk-Parry B.S."/>
            <person name="Vaghefi N."/>
            <person name="Wilken P.M."/>
            <person name="An Z."/>
            <person name="de Beer Z.W."/>
            <person name="De Vos L."/>
            <person name="Chen L."/>
            <person name="Duong T.A."/>
            <person name="Gao Y."/>
            <person name="Hammerbacher A."/>
            <person name="Kikkert J.R."/>
            <person name="Li Y."/>
            <person name="Li H."/>
            <person name="Li K."/>
            <person name="Li Q."/>
            <person name="Liu X."/>
            <person name="Ma X."/>
            <person name="Naidoo K."/>
            <person name="Pethybridge S.J."/>
            <person name="Sun J."/>
            <person name="Steenkamp E.T."/>
            <person name="van der Nest M.A."/>
            <person name="van Wyk S."/>
            <person name="Wingfield M.J."/>
            <person name="Xiong C."/>
            <person name="Yue Q."/>
            <person name="Zhang X."/>
        </authorList>
    </citation>
    <scope>NUCLEOTIDE SEQUENCE [LARGE SCALE GENOMIC DNA]</scope>
    <source>
        <strain evidence="6 7">BP 5553</strain>
    </source>
</reference>
<keyword evidence="4 5" id="KW-0472">Membrane</keyword>
<accession>A0A370TXL7</accession>
<dbReference type="GO" id="GO:0016020">
    <property type="term" value="C:membrane"/>
    <property type="evidence" value="ECO:0007669"/>
    <property type="project" value="UniProtKB-SubCell"/>
</dbReference>
<gene>
    <name evidence="6" type="ORF">BP5553_00250</name>
</gene>
<keyword evidence="2 5" id="KW-0812">Transmembrane</keyword>
<name>A0A370TXL7_9HELO</name>
<dbReference type="AlphaFoldDB" id="A0A370TXL7"/>
<evidence type="ECO:0000313" key="6">
    <source>
        <dbReference type="EMBL" id="RDL40271.1"/>
    </source>
</evidence>
<protein>
    <recommendedName>
        <fullName evidence="8">RTA1-domain-containing protein</fullName>
    </recommendedName>
</protein>
<dbReference type="PANTHER" id="PTHR31465">
    <property type="entry name" value="PROTEIN RTA1-RELATED"/>
    <property type="match status" value="1"/>
</dbReference>
<feature type="transmembrane region" description="Helical" evidence="5">
    <location>
        <begin position="48"/>
        <end position="70"/>
    </location>
</feature>
<feature type="transmembrane region" description="Helical" evidence="5">
    <location>
        <begin position="82"/>
        <end position="101"/>
    </location>
</feature>
<comment type="subcellular location">
    <subcellularLocation>
        <location evidence="1">Membrane</location>
        <topology evidence="1">Multi-pass membrane protein</topology>
    </subcellularLocation>
</comment>
<keyword evidence="3 5" id="KW-1133">Transmembrane helix</keyword>
<evidence type="ECO:0000256" key="4">
    <source>
        <dbReference type="ARBA" id="ARBA00023136"/>
    </source>
</evidence>
<dbReference type="RefSeq" id="XP_031872927.1">
    <property type="nucleotide sequence ID" value="XM_032008873.1"/>
</dbReference>
<dbReference type="GeneID" id="43593099"/>
<sequence length="300" mass="33924">MTKCLPLTDPDNLWSFCPSTPAAVLFTALFGITTVVHTFQASKFRATFCWTIIMGGAWETISFAIRIISIRNPTSQGPYTPWFLLFLLAPLWINAFDYMLLGRMVFQYLPNQKLLGIRAKRMALLFVVLDVASFIIQIGGGIMVTSKNENTKKMGLHIYTGGLVLQEAFILFFLYLVVTFQRRLKKEATLEERRDAKRLLLFLYITLTLISLRVIYRILEFADYNSALTKELWFKEAYQYGLDAAPMFLALIAGNILHVGTVIPGNKNKFIPIPGRPVELNNKVGNGYNGSSEGVVYNHA</sequence>
<feature type="transmembrane region" description="Helical" evidence="5">
    <location>
        <begin position="156"/>
        <end position="178"/>
    </location>
</feature>
<feature type="transmembrane region" description="Helical" evidence="5">
    <location>
        <begin position="13"/>
        <end position="36"/>
    </location>
</feature>
<evidence type="ECO:0000256" key="3">
    <source>
        <dbReference type="ARBA" id="ARBA00022989"/>
    </source>
</evidence>
<dbReference type="STRING" id="2656787.A0A370TXL7"/>
<dbReference type="Pfam" id="PF04479">
    <property type="entry name" value="RTA1"/>
    <property type="match status" value="1"/>
</dbReference>
<dbReference type="InterPro" id="IPR007568">
    <property type="entry name" value="RTA1"/>
</dbReference>
<keyword evidence="7" id="KW-1185">Reference proteome</keyword>
<evidence type="ECO:0000313" key="7">
    <source>
        <dbReference type="Proteomes" id="UP000254866"/>
    </source>
</evidence>
<dbReference type="PANTHER" id="PTHR31465:SF15">
    <property type="entry name" value="LIPID TRANSPORTER ATNI-RELATED"/>
    <property type="match status" value="1"/>
</dbReference>
<feature type="transmembrane region" description="Helical" evidence="5">
    <location>
        <begin position="199"/>
        <end position="219"/>
    </location>
</feature>
<dbReference type="OrthoDB" id="5384040at2759"/>